<dbReference type="SUPFAM" id="SSF50978">
    <property type="entry name" value="WD40 repeat-like"/>
    <property type="match status" value="1"/>
</dbReference>
<keyword evidence="13" id="KW-1185">Reference proteome</keyword>
<dbReference type="RefSeq" id="WP_121917647.1">
    <property type="nucleotide sequence ID" value="NZ_REFV01000009.1"/>
</dbReference>
<keyword evidence="9" id="KW-1133">Transmembrane helix</keyword>
<dbReference type="SUPFAM" id="SSF55874">
    <property type="entry name" value="ATPase domain of HSP90 chaperone/DNA topoisomerase II/histidine kinase"/>
    <property type="match status" value="1"/>
</dbReference>
<evidence type="ECO:0000313" key="13">
    <source>
        <dbReference type="Proteomes" id="UP000281985"/>
    </source>
</evidence>
<feature type="transmembrane region" description="Helical" evidence="9">
    <location>
        <begin position="777"/>
        <end position="796"/>
    </location>
</feature>
<dbReference type="InterPro" id="IPR003594">
    <property type="entry name" value="HATPase_dom"/>
</dbReference>
<dbReference type="InterPro" id="IPR050482">
    <property type="entry name" value="Sensor_HK_TwoCompSys"/>
</dbReference>
<dbReference type="InterPro" id="IPR013783">
    <property type="entry name" value="Ig-like_fold"/>
</dbReference>
<keyword evidence="6 12" id="KW-0418">Kinase</keyword>
<dbReference type="Pfam" id="PF07730">
    <property type="entry name" value="HisKA_3"/>
    <property type="match status" value="1"/>
</dbReference>
<dbReference type="EC" id="2.7.13.3" evidence="2"/>
<keyword evidence="4" id="KW-0808">Transferase</keyword>
<protein>
    <recommendedName>
        <fullName evidence="2">histidine kinase</fullName>
        <ecNumber evidence="2">2.7.13.3</ecNumber>
    </recommendedName>
</protein>
<dbReference type="PANTHER" id="PTHR24421">
    <property type="entry name" value="NITRATE/NITRITE SENSOR PROTEIN NARX-RELATED"/>
    <property type="match status" value="1"/>
</dbReference>
<dbReference type="GO" id="GO:0046983">
    <property type="term" value="F:protein dimerization activity"/>
    <property type="evidence" value="ECO:0007669"/>
    <property type="project" value="InterPro"/>
</dbReference>
<dbReference type="CDD" id="cd16917">
    <property type="entry name" value="HATPase_UhpB-NarQ-NarX-like"/>
    <property type="match status" value="1"/>
</dbReference>
<dbReference type="Gene3D" id="2.60.40.10">
    <property type="entry name" value="Immunoglobulins"/>
    <property type="match status" value="1"/>
</dbReference>
<evidence type="ECO:0000256" key="5">
    <source>
        <dbReference type="ARBA" id="ARBA00022741"/>
    </source>
</evidence>
<dbReference type="PROSITE" id="PS50109">
    <property type="entry name" value="HIS_KIN"/>
    <property type="match status" value="1"/>
</dbReference>
<organism evidence="12 13">
    <name type="scientific">Dokdonia sinensis</name>
    <dbReference type="NCBI Taxonomy" id="2479847"/>
    <lineage>
        <taxon>Bacteria</taxon>
        <taxon>Pseudomonadati</taxon>
        <taxon>Bacteroidota</taxon>
        <taxon>Flavobacteriia</taxon>
        <taxon>Flavobacteriales</taxon>
        <taxon>Flavobacteriaceae</taxon>
        <taxon>Dokdonia</taxon>
    </lineage>
</organism>
<feature type="signal peptide" evidence="10">
    <location>
        <begin position="1"/>
        <end position="20"/>
    </location>
</feature>
<keyword evidence="9" id="KW-0812">Transmembrane</keyword>
<evidence type="ECO:0000256" key="8">
    <source>
        <dbReference type="ARBA" id="ARBA00023012"/>
    </source>
</evidence>
<dbReference type="InterPro" id="IPR036322">
    <property type="entry name" value="WD40_repeat_dom_sf"/>
</dbReference>
<evidence type="ECO:0000256" key="4">
    <source>
        <dbReference type="ARBA" id="ARBA00022679"/>
    </source>
</evidence>
<keyword evidence="5" id="KW-0547">Nucleotide-binding</keyword>
<feature type="domain" description="Histidine kinase" evidence="11">
    <location>
        <begin position="822"/>
        <end position="1005"/>
    </location>
</feature>
<dbReference type="EMBL" id="REFV01000009">
    <property type="protein sequence ID" value="RMB58044.1"/>
    <property type="molecule type" value="Genomic_DNA"/>
</dbReference>
<dbReference type="Pfam" id="PF02518">
    <property type="entry name" value="HATPase_c"/>
    <property type="match status" value="1"/>
</dbReference>
<dbReference type="InterPro" id="IPR015943">
    <property type="entry name" value="WD40/YVTN_repeat-like_dom_sf"/>
</dbReference>
<dbReference type="Proteomes" id="UP000281985">
    <property type="component" value="Unassembled WGS sequence"/>
</dbReference>
<evidence type="ECO:0000256" key="2">
    <source>
        <dbReference type="ARBA" id="ARBA00012438"/>
    </source>
</evidence>
<dbReference type="InterPro" id="IPR036890">
    <property type="entry name" value="HATPase_C_sf"/>
</dbReference>
<dbReference type="OrthoDB" id="9778366at2"/>
<dbReference type="SUPFAM" id="SSF69322">
    <property type="entry name" value="Tricorn protease domain 2"/>
    <property type="match status" value="1"/>
</dbReference>
<dbReference type="PANTHER" id="PTHR24421:SF10">
    <property type="entry name" value="NITRATE_NITRITE SENSOR PROTEIN NARQ"/>
    <property type="match status" value="1"/>
</dbReference>
<evidence type="ECO:0000256" key="1">
    <source>
        <dbReference type="ARBA" id="ARBA00000085"/>
    </source>
</evidence>
<evidence type="ECO:0000259" key="11">
    <source>
        <dbReference type="PROSITE" id="PS50109"/>
    </source>
</evidence>
<dbReference type="Gene3D" id="3.30.565.10">
    <property type="entry name" value="Histidine kinase-like ATPase, C-terminal domain"/>
    <property type="match status" value="1"/>
</dbReference>
<comment type="catalytic activity">
    <reaction evidence="1">
        <text>ATP + protein L-histidine = ADP + protein N-phospho-L-histidine.</text>
        <dbReference type="EC" id="2.7.13.3"/>
    </reaction>
</comment>
<dbReference type="InterPro" id="IPR005467">
    <property type="entry name" value="His_kinase_dom"/>
</dbReference>
<dbReference type="GO" id="GO:0005524">
    <property type="term" value="F:ATP binding"/>
    <property type="evidence" value="ECO:0007669"/>
    <property type="project" value="UniProtKB-KW"/>
</dbReference>
<evidence type="ECO:0000256" key="6">
    <source>
        <dbReference type="ARBA" id="ARBA00022777"/>
    </source>
</evidence>
<dbReference type="GO" id="GO:0016020">
    <property type="term" value="C:membrane"/>
    <property type="evidence" value="ECO:0007669"/>
    <property type="project" value="InterPro"/>
</dbReference>
<dbReference type="GO" id="GO:0000155">
    <property type="term" value="F:phosphorelay sensor kinase activity"/>
    <property type="evidence" value="ECO:0007669"/>
    <property type="project" value="InterPro"/>
</dbReference>
<keyword evidence="8" id="KW-0902">Two-component regulatory system</keyword>
<name>A0A3M0FZE5_9FLAO</name>
<gene>
    <name evidence="12" type="ORF">EAX61_10525</name>
</gene>
<dbReference type="InterPro" id="IPR011712">
    <property type="entry name" value="Sig_transdc_His_kin_sub3_dim/P"/>
</dbReference>
<feature type="chain" id="PRO_5017931992" description="histidine kinase" evidence="10">
    <location>
        <begin position="21"/>
        <end position="1005"/>
    </location>
</feature>
<proteinExistence type="predicted"/>
<comment type="caution">
    <text evidence="12">The sequence shown here is derived from an EMBL/GenBank/DDBJ whole genome shotgun (WGS) entry which is preliminary data.</text>
</comment>
<evidence type="ECO:0000256" key="7">
    <source>
        <dbReference type="ARBA" id="ARBA00022840"/>
    </source>
</evidence>
<sequence length="1005" mass="115079">MKKGLLHFLLYFLLPAVLSAQSDVVHQSIFSKKDGLAIDNISALAFDTDGFLWLGGEKVDVRNITSPNKGMVIQRFNGQMFHNIPLPNDGPRITEVKHILKRGDGLFYVSVITEMGDNLFLFDPYTATFTRLKIASQSKEGISLSKIVFYDGRDYLLVQEVGTLYLKVVKEDNSLETVFSYAGLDEIFAFDGSTELILTKNYIAIGDDNFPIMFFDWEGNLLRRLSADSFNRERDILVSKFYMEFYFKERDTVFTFIKNRKQLHYFDFEKLDVVPLTDSRFSLNPKGRELYRDKQGKILIIANESDSYKCYTKEKNGFNVRAQISGLDQESSVKMIADDVSEGVWLGLSNKELRYIQFPSDKIKSYLSGSALRTIKQIDSVNYLVATDTDGWFKMNSQTEEFEPYYLKENGAPYKPVYNCNIFEDESNYWSSSWSSILKIDKRTRETQAFRHFPVNVMAMPNDSSIVYGTKGYNLMHFDTRTYEHKALLKTDTLEIYGVSFKPDSETAVLGTTRGIITFNLATQETKVLGPDKLEDAFIIMGMYDEEHGFLFGTREGHLLQFNPETMQTNIVYKDELNSPIATVLFDDNGLWWINTFNGMVAFNPETKETTRYATKDGLSNKEANRHSALKTDSGFFLGTIDGLNFFNPETLKREEVACDLVPLRMRFFDAQKKDYVEVVDRSAFAKAKKINLPAENRVFDFDFGLTNVVVGRNESYRYRLNESDWITLGQSPQLRFPSLSTGNHNLEIEAIDFSGNKIGAPLFVEIEAQEFFYKTWWFYLLLTISSISFLVWLLYQYKERSEMQEKFARGLLASQEQERNRIAKELHDSIGQQLTLIKQNAQNQNQTEIAGLTNQTLNEVRSISRGLYPALLSQLGLSESIEQLLLEVDEQTSLFVSADIDEVDLYFNSESALIFYRFIQESITNVIKHSNAKTLSVVVAKEGLNIVTTIQDNGDGFDTEDKLKRNSLGMKTLEERIKILRGTLKIDSRKGQGTTIFSEIPVTK</sequence>
<dbReference type="Gene3D" id="1.20.5.1930">
    <property type="match status" value="1"/>
</dbReference>
<keyword evidence="10" id="KW-0732">Signal</keyword>
<keyword evidence="7" id="KW-0067">ATP-binding</keyword>
<evidence type="ECO:0000256" key="3">
    <source>
        <dbReference type="ARBA" id="ARBA00022553"/>
    </source>
</evidence>
<keyword evidence="3" id="KW-0597">Phosphoprotein</keyword>
<reference evidence="12 13" key="1">
    <citation type="submission" date="2018-10" db="EMBL/GenBank/DDBJ databases">
        <title>Dokdonia luteus sp. nov., isolated from sea water.</title>
        <authorList>
            <person name="Zhou L.Y."/>
            <person name="Du Z.J."/>
        </authorList>
    </citation>
    <scope>NUCLEOTIDE SEQUENCE [LARGE SCALE GENOMIC DNA]</scope>
    <source>
        <strain evidence="12 13">SH27</strain>
    </source>
</reference>
<evidence type="ECO:0000256" key="9">
    <source>
        <dbReference type="SAM" id="Phobius"/>
    </source>
</evidence>
<keyword evidence="9" id="KW-0472">Membrane</keyword>
<dbReference type="Gene3D" id="2.130.10.10">
    <property type="entry name" value="YVTN repeat-like/Quinoprotein amine dehydrogenase"/>
    <property type="match status" value="2"/>
</dbReference>
<accession>A0A3M0FZE5</accession>
<dbReference type="AlphaFoldDB" id="A0A3M0FZE5"/>
<evidence type="ECO:0000313" key="12">
    <source>
        <dbReference type="EMBL" id="RMB58044.1"/>
    </source>
</evidence>
<evidence type="ECO:0000256" key="10">
    <source>
        <dbReference type="SAM" id="SignalP"/>
    </source>
</evidence>